<evidence type="ECO:0000256" key="6">
    <source>
        <dbReference type="ARBA" id="ARBA00022989"/>
    </source>
</evidence>
<evidence type="ECO:0000256" key="4">
    <source>
        <dbReference type="ARBA" id="ARBA00022692"/>
    </source>
</evidence>
<organism evidence="10 11">
    <name type="scientific">Liquidambar formosana</name>
    <name type="common">Formosan gum</name>
    <dbReference type="NCBI Taxonomy" id="63359"/>
    <lineage>
        <taxon>Eukaryota</taxon>
        <taxon>Viridiplantae</taxon>
        <taxon>Streptophyta</taxon>
        <taxon>Embryophyta</taxon>
        <taxon>Tracheophyta</taxon>
        <taxon>Spermatophyta</taxon>
        <taxon>Magnoliopsida</taxon>
        <taxon>eudicotyledons</taxon>
        <taxon>Gunneridae</taxon>
        <taxon>Pentapetalae</taxon>
        <taxon>Saxifragales</taxon>
        <taxon>Altingiaceae</taxon>
        <taxon>Liquidambar</taxon>
    </lineage>
</organism>
<evidence type="ECO:0000256" key="3">
    <source>
        <dbReference type="ARBA" id="ARBA00008917"/>
    </source>
</evidence>
<feature type="transmembrane region" description="Helical" evidence="8">
    <location>
        <begin position="130"/>
        <end position="163"/>
    </location>
</feature>
<comment type="subcellular location">
    <subcellularLocation>
        <location evidence="2 8">Endoplasmic reticulum membrane</location>
        <topology evidence="2 8">Multi-pass membrane protein</topology>
    </subcellularLocation>
</comment>
<protein>
    <recommendedName>
        <fullName evidence="8">Derlin</fullName>
    </recommendedName>
</protein>
<feature type="transmembrane region" description="Helical" evidence="8">
    <location>
        <begin position="51"/>
        <end position="68"/>
    </location>
</feature>
<feature type="region of interest" description="Disordered" evidence="9">
    <location>
        <begin position="274"/>
        <end position="311"/>
    </location>
</feature>
<keyword evidence="7 8" id="KW-0472">Membrane</keyword>
<evidence type="ECO:0000256" key="9">
    <source>
        <dbReference type="SAM" id="MobiDB-lite"/>
    </source>
</evidence>
<dbReference type="PANTHER" id="PTHR11009">
    <property type="entry name" value="DER1-LIKE PROTEIN, DERLIN"/>
    <property type="match status" value="1"/>
</dbReference>
<dbReference type="GO" id="GO:0006950">
    <property type="term" value="P:response to stress"/>
    <property type="evidence" value="ECO:0007669"/>
    <property type="project" value="UniProtKB-ARBA"/>
</dbReference>
<dbReference type="EMBL" id="JBBPBK010000001">
    <property type="protein sequence ID" value="KAK9291971.1"/>
    <property type="molecule type" value="Genomic_DNA"/>
</dbReference>
<gene>
    <name evidence="10" type="ORF">L1049_019923</name>
</gene>
<keyword evidence="5 8" id="KW-0256">Endoplasmic reticulum</keyword>
<sequence>MPPPSSSSTITHPLHIFHILLLFHPPPPPSSPAAMSTPLEYYRSLPPVSKTYAMACLMFTTAYHLQLYDINNISLSYGLVFKRFQIWRLITNFFFLGPFSFPFAFDLIFILRYGVSLERGPFDKRTADYVWMLIFGALSLLVMSAVPFLWSPFMGTSLVFMIIYVWGREFPNERISIYGLVSLKGFYLPWAMLGLDLLFGNPLKPDILGIVAGHLHYFLTVLYPLSGGKYVFKTPLWVHKVVAFWGEGSQFNAPVQRDPSAGVTFRGRSYRLNGTRTSTPAQAQTNTSQQQQPNPAAGGPFTGRSYRLNGQ</sequence>
<evidence type="ECO:0000256" key="1">
    <source>
        <dbReference type="ARBA" id="ARBA00003292"/>
    </source>
</evidence>
<dbReference type="SUPFAM" id="SSF144091">
    <property type="entry name" value="Rhomboid-like"/>
    <property type="match status" value="1"/>
</dbReference>
<keyword evidence="6 8" id="KW-1133">Transmembrane helix</keyword>
<comment type="function">
    <text evidence="8">May be involved in the degradation of misfolded endoplasmic reticulum (ER) luminal proteins.</text>
</comment>
<name>A0AAP0X5M1_LIQFO</name>
<dbReference type="InterPro" id="IPR007599">
    <property type="entry name" value="DER1"/>
</dbReference>
<comment type="caution">
    <text evidence="10">The sequence shown here is derived from an EMBL/GenBank/DDBJ whole genome shotgun (WGS) entry which is preliminary data.</text>
</comment>
<dbReference type="GO" id="GO:0005789">
    <property type="term" value="C:endoplasmic reticulum membrane"/>
    <property type="evidence" value="ECO:0007669"/>
    <property type="project" value="UniProtKB-SubCell"/>
</dbReference>
<evidence type="ECO:0000313" key="11">
    <source>
        <dbReference type="Proteomes" id="UP001415857"/>
    </source>
</evidence>
<dbReference type="Proteomes" id="UP001415857">
    <property type="component" value="Unassembled WGS sequence"/>
</dbReference>
<comment type="function">
    <text evidence="1">May be involved in the degradation process of specific misfolded endoplasmic reticulum (ER) luminal proteins.</text>
</comment>
<feature type="transmembrane region" description="Helical" evidence="8">
    <location>
        <begin position="175"/>
        <end position="195"/>
    </location>
</feature>
<accession>A0AAP0X5M1</accession>
<proteinExistence type="inferred from homology"/>
<comment type="similarity">
    <text evidence="3 8">Belongs to the derlin family.</text>
</comment>
<keyword evidence="4 8" id="KW-0812">Transmembrane</keyword>
<evidence type="ECO:0000256" key="8">
    <source>
        <dbReference type="RuleBase" id="RU363059"/>
    </source>
</evidence>
<dbReference type="Pfam" id="PF04511">
    <property type="entry name" value="DER1"/>
    <property type="match status" value="1"/>
</dbReference>
<evidence type="ECO:0000313" key="10">
    <source>
        <dbReference type="EMBL" id="KAK9291971.1"/>
    </source>
</evidence>
<feature type="transmembrane region" description="Helical" evidence="8">
    <location>
        <begin position="89"/>
        <end position="110"/>
    </location>
</feature>
<feature type="transmembrane region" description="Helical" evidence="8">
    <location>
        <begin position="207"/>
        <end position="225"/>
    </location>
</feature>
<dbReference type="InterPro" id="IPR035952">
    <property type="entry name" value="Rhomboid-like_sf"/>
</dbReference>
<feature type="compositionally biased region" description="Low complexity" evidence="9">
    <location>
        <begin position="277"/>
        <end position="292"/>
    </location>
</feature>
<evidence type="ECO:0000256" key="5">
    <source>
        <dbReference type="ARBA" id="ARBA00022824"/>
    </source>
</evidence>
<evidence type="ECO:0000256" key="7">
    <source>
        <dbReference type="ARBA" id="ARBA00023136"/>
    </source>
</evidence>
<reference evidence="10 11" key="1">
    <citation type="journal article" date="2024" name="Plant J.">
        <title>Genome sequences and population genomics reveal climatic adaptation and genomic divergence between two closely related sweetgum species.</title>
        <authorList>
            <person name="Xu W.Q."/>
            <person name="Ren C.Q."/>
            <person name="Zhang X.Y."/>
            <person name="Comes H.P."/>
            <person name="Liu X.H."/>
            <person name="Li Y.G."/>
            <person name="Kettle C.J."/>
            <person name="Jalonen R."/>
            <person name="Gaisberger H."/>
            <person name="Ma Y.Z."/>
            <person name="Qiu Y.X."/>
        </authorList>
    </citation>
    <scope>NUCLEOTIDE SEQUENCE [LARGE SCALE GENOMIC DNA]</scope>
    <source>
        <strain evidence="10">Hangzhou</strain>
    </source>
</reference>
<evidence type="ECO:0000256" key="2">
    <source>
        <dbReference type="ARBA" id="ARBA00004477"/>
    </source>
</evidence>
<dbReference type="AlphaFoldDB" id="A0AAP0X5M1"/>
<keyword evidence="11" id="KW-1185">Reference proteome</keyword>